<dbReference type="eggNOG" id="ENOG502S4Y1">
    <property type="taxonomic scope" value="Eukaryota"/>
</dbReference>
<feature type="region of interest" description="Disordered" evidence="1">
    <location>
        <begin position="82"/>
        <end position="108"/>
    </location>
</feature>
<dbReference type="EMBL" id="KZ155832">
    <property type="protein sequence ID" value="OUS43278.1"/>
    <property type="molecule type" value="Genomic_DNA"/>
</dbReference>
<sequence>MKRRRTTDAAPRLEPTVSVLMPCRNAMPWLTAAVRSVLTQRDVALELIVGDDASADGSRAWLLALERAMAARAVETEVTCLEREGGTRGAEAEDDEFEAEASTDDATKMRTYDVEEVAKVASGSCTMKVIAIDRDPGVSPSGQGLALNACFEASSGAFVGEMESDDLRPPHAFASLVRALQKENPEWDCVTSQIRLCGWDREGMKRFERWQNGLLTPEDLARERFLEIPALRASALFRREKLNEFRAKTHGGALYRDLWFRNGTVLDFAASPAGEAVADAQPHRWWPVDSDFWHRWFQNGFNAGKVPQKLYWWRQYANQSTRTHSRCSHEQLRKCKAYFFAAAALDGQLPYALAKKTPVKKIVLYGVGETLRAWCSDLQLEITAQTPSDRSTIEINATEHKPGWARWAETDADASVVHAFVFGMAPARAKIARAIDRSFKSLPESARKAFNVVYIA</sequence>
<dbReference type="GO" id="GO:0016740">
    <property type="term" value="F:transferase activity"/>
    <property type="evidence" value="ECO:0007669"/>
    <property type="project" value="UniProtKB-KW"/>
</dbReference>
<reference evidence="3" key="1">
    <citation type="submission" date="2017-04" db="EMBL/GenBank/DDBJ databases">
        <title>Population genomics of picophytoplankton unveils novel chromosome hypervariability.</title>
        <authorList>
            <consortium name="DOE Joint Genome Institute"/>
            <person name="Blanc-Mathieu R."/>
            <person name="Krasovec M."/>
            <person name="Hebrard M."/>
            <person name="Yau S."/>
            <person name="Desgranges E."/>
            <person name="Martin J."/>
            <person name="Schackwitz W."/>
            <person name="Kuo A."/>
            <person name="Salin G."/>
            <person name="Donnadieu C."/>
            <person name="Desdevises Y."/>
            <person name="Sanchez-Ferandin S."/>
            <person name="Moreau H."/>
            <person name="Rivals E."/>
            <person name="Grigoriev I.V."/>
            <person name="Grimsley N."/>
            <person name="Eyre-Walker A."/>
            <person name="Piganeau G."/>
        </authorList>
    </citation>
    <scope>NUCLEOTIDE SEQUENCE [LARGE SCALE GENOMIC DNA]</scope>
    <source>
        <strain evidence="3">RCC 1115</strain>
    </source>
</reference>
<dbReference type="InterPro" id="IPR001173">
    <property type="entry name" value="Glyco_trans_2-like"/>
</dbReference>
<evidence type="ECO:0000259" key="2">
    <source>
        <dbReference type="Pfam" id="PF00535"/>
    </source>
</evidence>
<dbReference type="InterPro" id="IPR050834">
    <property type="entry name" value="Glycosyltransf_2"/>
</dbReference>
<dbReference type="Proteomes" id="UP000195557">
    <property type="component" value="Unassembled WGS sequence"/>
</dbReference>
<accession>A0A1Y5I173</accession>
<evidence type="ECO:0000256" key="1">
    <source>
        <dbReference type="SAM" id="MobiDB-lite"/>
    </source>
</evidence>
<feature type="domain" description="Glycosyltransferase 2-like" evidence="2">
    <location>
        <begin position="141"/>
        <end position="244"/>
    </location>
</feature>
<gene>
    <name evidence="3" type="ORF">BE221DRAFT_194685</name>
</gene>
<protein>
    <submittedName>
        <fullName evidence="3">Nucleotide-diphospho-sugar transferase</fullName>
    </submittedName>
</protein>
<feature type="compositionally biased region" description="Acidic residues" evidence="1">
    <location>
        <begin position="92"/>
        <end position="103"/>
    </location>
</feature>
<evidence type="ECO:0000313" key="3">
    <source>
        <dbReference type="EMBL" id="OUS43278.1"/>
    </source>
</evidence>
<organism evidence="3">
    <name type="scientific">Ostreococcus tauri</name>
    <name type="common">Marine green alga</name>
    <dbReference type="NCBI Taxonomy" id="70448"/>
    <lineage>
        <taxon>Eukaryota</taxon>
        <taxon>Viridiplantae</taxon>
        <taxon>Chlorophyta</taxon>
        <taxon>Mamiellophyceae</taxon>
        <taxon>Mamiellales</taxon>
        <taxon>Bathycoccaceae</taxon>
        <taxon>Ostreococcus</taxon>
    </lineage>
</organism>
<dbReference type="SUPFAM" id="SSF53448">
    <property type="entry name" value="Nucleotide-diphospho-sugar transferases"/>
    <property type="match status" value="1"/>
</dbReference>
<dbReference type="PANTHER" id="PTHR43685:SF2">
    <property type="entry name" value="GLYCOSYLTRANSFERASE 2-LIKE DOMAIN-CONTAINING PROTEIN"/>
    <property type="match status" value="1"/>
</dbReference>
<feature type="domain" description="Glycosyltransferase 2-like" evidence="2">
    <location>
        <begin position="18"/>
        <end position="65"/>
    </location>
</feature>
<dbReference type="InterPro" id="IPR029044">
    <property type="entry name" value="Nucleotide-diphossugar_trans"/>
</dbReference>
<dbReference type="Pfam" id="PF00535">
    <property type="entry name" value="Glycos_transf_2"/>
    <property type="match status" value="2"/>
</dbReference>
<dbReference type="AlphaFoldDB" id="A0A1Y5I173"/>
<name>A0A1Y5I173_OSTTA</name>
<proteinExistence type="predicted"/>
<dbReference type="PANTHER" id="PTHR43685">
    <property type="entry name" value="GLYCOSYLTRANSFERASE"/>
    <property type="match status" value="1"/>
</dbReference>
<dbReference type="Gene3D" id="3.90.550.10">
    <property type="entry name" value="Spore Coat Polysaccharide Biosynthesis Protein SpsA, Chain A"/>
    <property type="match status" value="2"/>
</dbReference>
<keyword evidence="3" id="KW-0808">Transferase</keyword>